<dbReference type="OrthoDB" id="200409at2157"/>
<accession>A0A202EDU9</accession>
<dbReference type="EMBL" id="MWPH01000001">
    <property type="protein sequence ID" value="OVE86358.1"/>
    <property type="molecule type" value="Genomic_DNA"/>
</dbReference>
<organism evidence="1 2">
    <name type="scientific">Natronolimnobius baerhuensis</name>
    <dbReference type="NCBI Taxonomy" id="253108"/>
    <lineage>
        <taxon>Archaea</taxon>
        <taxon>Methanobacteriati</taxon>
        <taxon>Methanobacteriota</taxon>
        <taxon>Stenosarchaea group</taxon>
        <taxon>Halobacteria</taxon>
        <taxon>Halobacteriales</taxon>
        <taxon>Natrialbaceae</taxon>
        <taxon>Natronolimnobius</taxon>
    </lineage>
</organism>
<dbReference type="Proteomes" id="UP000196084">
    <property type="component" value="Unassembled WGS sequence"/>
</dbReference>
<dbReference type="AlphaFoldDB" id="A0A202EDU9"/>
<proteinExistence type="predicted"/>
<evidence type="ECO:0008006" key="3">
    <source>
        <dbReference type="Google" id="ProtNLM"/>
    </source>
</evidence>
<dbReference type="RefSeq" id="WP_054863437.1">
    <property type="nucleotide sequence ID" value="NZ_MWPH01000001.1"/>
</dbReference>
<keyword evidence="2" id="KW-1185">Reference proteome</keyword>
<evidence type="ECO:0000313" key="2">
    <source>
        <dbReference type="Proteomes" id="UP000196084"/>
    </source>
</evidence>
<reference evidence="1 2" key="1">
    <citation type="submission" date="2017-02" db="EMBL/GenBank/DDBJ databases">
        <title>Natronthermophilus aegyptiacus gen. nov.,sp. nov., an aerobic, extremely halophilic alkalithermophilic archaeon isolated from the athalassohaline Wadi An Natrun, Egypt.</title>
        <authorList>
            <person name="Zhao B."/>
        </authorList>
    </citation>
    <scope>NUCLEOTIDE SEQUENCE [LARGE SCALE GENOMIC DNA]</scope>
    <source>
        <strain evidence="1 2">CGMCC 1.3597</strain>
    </source>
</reference>
<protein>
    <recommendedName>
        <fullName evidence="3">Carboxypeptidase regulatory-like domain-containing protein</fullName>
    </recommendedName>
</protein>
<name>A0A202EDU9_9EURY</name>
<comment type="caution">
    <text evidence="1">The sequence shown here is derived from an EMBL/GenBank/DDBJ whole genome shotgun (WGS) entry which is preliminary data.</text>
</comment>
<evidence type="ECO:0000313" key="1">
    <source>
        <dbReference type="EMBL" id="OVE86358.1"/>
    </source>
</evidence>
<gene>
    <name evidence="1" type="ORF">B2G88_06155</name>
</gene>
<sequence>MRVKRTLVLDLERRDVSVGDTITVRVRDTTNRPIEGARIEAGSGRHWTDSTGRCQLKFTTPGFQKLVARKAATDRVRYEPATALVRALPATKTPHLSQYR</sequence>